<feature type="region of interest" description="Disordered" evidence="11">
    <location>
        <begin position="1283"/>
        <end position="1321"/>
    </location>
</feature>
<feature type="compositionally biased region" description="Polar residues" evidence="11">
    <location>
        <begin position="1302"/>
        <end position="1311"/>
    </location>
</feature>
<dbReference type="GO" id="GO:0000724">
    <property type="term" value="P:double-strand break repair via homologous recombination"/>
    <property type="evidence" value="ECO:0007669"/>
    <property type="project" value="TreeGrafter"/>
</dbReference>
<dbReference type="Gene3D" id="1.10.10.10">
    <property type="entry name" value="Winged helix-like DNA-binding domain superfamily/Winged helix DNA-binding domain"/>
    <property type="match status" value="1"/>
</dbReference>
<dbReference type="PROSITE" id="PS51192">
    <property type="entry name" value="HELICASE_ATP_BIND_1"/>
    <property type="match status" value="1"/>
</dbReference>
<dbReference type="InterPro" id="IPR032284">
    <property type="entry name" value="RecQ_Zn-bd"/>
</dbReference>
<dbReference type="CDD" id="cd18017">
    <property type="entry name" value="DEXHc_RecQ3"/>
    <property type="match status" value="1"/>
</dbReference>
<dbReference type="GO" id="GO:0005654">
    <property type="term" value="C:nucleoplasm"/>
    <property type="evidence" value="ECO:0007669"/>
    <property type="project" value="TreeGrafter"/>
</dbReference>
<dbReference type="SUPFAM" id="SSF53098">
    <property type="entry name" value="Ribonuclease H-like"/>
    <property type="match status" value="1"/>
</dbReference>
<dbReference type="InterPro" id="IPR002121">
    <property type="entry name" value="HRDC_dom"/>
</dbReference>
<feature type="domain" description="HRDC" evidence="12">
    <location>
        <begin position="1077"/>
        <end position="1156"/>
    </location>
</feature>
<evidence type="ECO:0000256" key="5">
    <source>
        <dbReference type="ARBA" id="ARBA00022806"/>
    </source>
</evidence>
<dbReference type="Pfam" id="PF09382">
    <property type="entry name" value="RQC"/>
    <property type="match status" value="1"/>
</dbReference>
<keyword evidence="6" id="KW-0067">ATP-binding</keyword>
<dbReference type="GO" id="GO:0009378">
    <property type="term" value="F:four-way junction helicase activity"/>
    <property type="evidence" value="ECO:0007669"/>
    <property type="project" value="TreeGrafter"/>
</dbReference>
<feature type="region of interest" description="Disordered" evidence="11">
    <location>
        <begin position="1008"/>
        <end position="1043"/>
    </location>
</feature>
<sequence length="1321" mass="146256">LQRSVLEDGLPFLEFCGSVVYSYEASDCSLISEDIRQSSSAGAAVGFDIEWPPSYTKGKMAKVAVIQICVSEEKCYLFHISSMAGFPKGLKRLLEDETIKKVGVGIEGDQWKLMSDFEIKLKSFVELADVANEKLKCKEIWSLNGLVKHLFGKQLLKDKSVRCSNWEEFPLNEEQKLYAATDAYAGFIIYQKLKNMDNSDQKLSCVRRDAMLSGGVKERLTSLAEDITDLASRVPDSSGQLAHLQRAAEILAAIAENVNALRSTLLGSGSTPVLEKNCGTAPTALKAESANIEAQKAEMPEFAEQLEGDFNICSDATLACLWDGDVNEEAGRGNTVVEDGAAAANCEDTADIKDDFMSLDITEQELQVLERQAAEELVSKAAAEESCCTDSEQNISSVIESDEELEMEMLKSLEGVDVSGVSAEGEANKGRKTPDTDLNVAPDAEEDEGIEEEEEECLDPLLPVPNEDHITCLKTYFGHSSFKPVQWKVINSVLEDRRDNLVVMATGYGKSLCYQFPPVYTGCTGIVISPLISLMEDQVLQLTMSGIPACLLGSAQSKNIKDCIKEGQYRVIYMTPEFCSGNLHLLEDLHQTIGLTLIAVDEAHCISEWGHDFRNSFRSLGSLKKALPSVPIVALTATASPSIREDIMKCLNLKNPQVTCTSFDRPNLYLEVGRQSGDILRDLKQFLVRKGGSLAYEFEGPTIIYCPSRKATEQVMSELLKLNVACGAYHAGMGIKQRRDTHHKFMRDEIQCVVATVAFGMGINKADIRMVIHYGAPKEMESYYQEIGRAGRDGLPASCHVLWTGTDLNFNRLLLSEIRNESFRLYKLKMLGKMEKYLMANSCRRKIILSHFEDKQLRKVSSGITGTEECCDNCRSRASCAVPSESEGGLQDFGKQAHQLLSAVIAMEEKFGTRLPILFLRGSSCQRLPNRYRQHPLFGSGREWPENWWKLLCRQLILEGFLKEASGQNKFTTTCVLTQKGRNWLKTESPSNPSLLLQSSEDLNLQRPSRSSRLVPPVPLLSTQRSPDLKGTKQSPVKQVCMRTPPPLPRGLSLLTLKSCRCIMVSQMDILLLTSASENLTALYGKLLTARQKVANEKVIPPAVLATNKVLVEMARIRPTTVENVKRIDGVSEAKSTMLVPLLAEIKDFCQANGLQTDTFPTSGFKDQKEVSPWKSARALSPSEHVTYVLFQEKNLSVRTISETRSLPLPEVGTHLLQALKAGYPVNVQRAGLTPHVQQLIADVIHSPPINSDTTKIQAIRKLVPENIETYLIRMTVALLEKKGREKSQDGSSVKRMLVWSDGQQEKSGANQAGKEDASWS</sequence>
<feature type="region of interest" description="Disordered" evidence="11">
    <location>
        <begin position="423"/>
        <end position="451"/>
    </location>
</feature>
<comment type="caution">
    <text evidence="15">The sequence shown here is derived from an EMBL/GenBank/DDBJ whole genome shotgun (WGS) entry which is preliminary data.</text>
</comment>
<feature type="domain" description="Helicase ATP-binding" evidence="13">
    <location>
        <begin position="491"/>
        <end position="657"/>
    </location>
</feature>
<dbReference type="Gene3D" id="3.30.420.10">
    <property type="entry name" value="Ribonuclease H-like superfamily/Ribonuclease H"/>
    <property type="match status" value="1"/>
</dbReference>
<comment type="cofactor">
    <cofactor evidence="1">
        <name>Zn(2+)</name>
        <dbReference type="ChEBI" id="CHEBI:29105"/>
    </cofactor>
</comment>
<evidence type="ECO:0000256" key="2">
    <source>
        <dbReference type="ARBA" id="ARBA00005446"/>
    </source>
</evidence>
<dbReference type="InterPro" id="IPR029491">
    <property type="entry name" value="Helicase_HTH"/>
</dbReference>
<dbReference type="InterPro" id="IPR044876">
    <property type="entry name" value="HRDC_dom_sf"/>
</dbReference>
<dbReference type="InterPro" id="IPR036388">
    <property type="entry name" value="WH-like_DNA-bd_sf"/>
</dbReference>
<dbReference type="FunFam" id="1.10.150.80:FF:000005">
    <property type="entry name" value="Werner syndrome ATP-dependent helicase homolog"/>
    <property type="match status" value="1"/>
</dbReference>
<dbReference type="SUPFAM" id="SSF46785">
    <property type="entry name" value="Winged helix' DNA-binding domain"/>
    <property type="match status" value="1"/>
</dbReference>
<feature type="non-terminal residue" evidence="15">
    <location>
        <position position="1"/>
    </location>
</feature>
<keyword evidence="16" id="KW-1185">Reference proteome</keyword>
<dbReference type="InterPro" id="IPR011545">
    <property type="entry name" value="DEAD/DEAH_box_helicase_dom"/>
</dbReference>
<evidence type="ECO:0000259" key="12">
    <source>
        <dbReference type="PROSITE" id="PS50967"/>
    </source>
</evidence>
<dbReference type="Gene3D" id="1.10.150.80">
    <property type="entry name" value="HRDC domain"/>
    <property type="match status" value="1"/>
</dbReference>
<evidence type="ECO:0000256" key="6">
    <source>
        <dbReference type="ARBA" id="ARBA00022840"/>
    </source>
</evidence>
<dbReference type="Pfam" id="PF14493">
    <property type="entry name" value="HTH_40"/>
    <property type="match status" value="1"/>
</dbReference>
<dbReference type="PROSITE" id="PS50967">
    <property type="entry name" value="HRDC"/>
    <property type="match status" value="1"/>
</dbReference>
<dbReference type="GO" id="GO:0043138">
    <property type="term" value="F:3'-5' DNA helicase activity"/>
    <property type="evidence" value="ECO:0007669"/>
    <property type="project" value="UniProtKB-EC"/>
</dbReference>
<dbReference type="GO" id="GO:0005694">
    <property type="term" value="C:chromosome"/>
    <property type="evidence" value="ECO:0007669"/>
    <property type="project" value="TreeGrafter"/>
</dbReference>
<dbReference type="InterPro" id="IPR002562">
    <property type="entry name" value="3'-5'_exonuclease_dom"/>
</dbReference>
<dbReference type="EMBL" id="WBNM01007943">
    <property type="protein sequence ID" value="NXP71952.1"/>
    <property type="molecule type" value="Genomic_DNA"/>
</dbReference>
<evidence type="ECO:0000313" key="15">
    <source>
        <dbReference type="EMBL" id="NXP71952.1"/>
    </source>
</evidence>
<dbReference type="FunFam" id="3.30.420.10:FF:000053">
    <property type="entry name" value="Werner syndrome ATP-dependent helicase homolog"/>
    <property type="match status" value="1"/>
</dbReference>
<accession>A0A852BT41</accession>
<dbReference type="InterPro" id="IPR014001">
    <property type="entry name" value="Helicase_ATP-bd"/>
</dbReference>
<dbReference type="InterPro" id="IPR018982">
    <property type="entry name" value="RQC_domain"/>
</dbReference>
<keyword evidence="7" id="KW-0238">DNA-binding</keyword>
<dbReference type="Proteomes" id="UP000611227">
    <property type="component" value="Unassembled WGS sequence"/>
</dbReference>
<evidence type="ECO:0000259" key="13">
    <source>
        <dbReference type="PROSITE" id="PS51192"/>
    </source>
</evidence>
<feature type="non-terminal residue" evidence="15">
    <location>
        <position position="1321"/>
    </location>
</feature>
<keyword evidence="8" id="KW-0413">Isomerase</keyword>
<dbReference type="SMART" id="SM00487">
    <property type="entry name" value="DEXDc"/>
    <property type="match status" value="1"/>
</dbReference>
<feature type="domain" description="Helicase C-terminal" evidence="14">
    <location>
        <begin position="682"/>
        <end position="834"/>
    </location>
</feature>
<dbReference type="InterPro" id="IPR012337">
    <property type="entry name" value="RNaseH-like_sf"/>
</dbReference>
<protein>
    <recommendedName>
        <fullName evidence="10">DNA 3'-5' helicase</fullName>
        <ecNumber evidence="10">5.6.2.4</ecNumber>
    </recommendedName>
</protein>
<dbReference type="Pfam" id="PF16124">
    <property type="entry name" value="RecQ_Zn_bind"/>
    <property type="match status" value="1"/>
</dbReference>
<keyword evidence="5 15" id="KW-0347">Helicase</keyword>
<dbReference type="SUPFAM" id="SSF47819">
    <property type="entry name" value="HRDC-like"/>
    <property type="match status" value="1"/>
</dbReference>
<evidence type="ECO:0000256" key="11">
    <source>
        <dbReference type="SAM" id="MobiDB-lite"/>
    </source>
</evidence>
<dbReference type="Pfam" id="PF01612">
    <property type="entry name" value="DNA_pol_A_exo1"/>
    <property type="match status" value="1"/>
</dbReference>
<dbReference type="CDD" id="cd18794">
    <property type="entry name" value="SF2_C_RecQ"/>
    <property type="match status" value="1"/>
</dbReference>
<dbReference type="PANTHER" id="PTHR13710:SF120">
    <property type="entry name" value="BIFUNCTIONAL 3'-5' EXONUCLEASE_ATP-DEPENDENT HELICASE WRN"/>
    <property type="match status" value="1"/>
</dbReference>
<dbReference type="GO" id="GO:0003677">
    <property type="term" value="F:DNA binding"/>
    <property type="evidence" value="ECO:0007669"/>
    <property type="project" value="UniProtKB-KW"/>
</dbReference>
<dbReference type="SMART" id="SM00474">
    <property type="entry name" value="35EXOc"/>
    <property type="match status" value="1"/>
</dbReference>
<reference evidence="15" key="1">
    <citation type="submission" date="2019-09" db="EMBL/GenBank/DDBJ databases">
        <title>Bird 10,000 Genomes (B10K) Project - Family phase.</title>
        <authorList>
            <person name="Zhang G."/>
        </authorList>
    </citation>
    <scope>NUCLEOTIDE SEQUENCE</scope>
    <source>
        <strain evidence="15">B10K-DU-001-30</strain>
        <tissue evidence="15">Muscle</tissue>
    </source>
</reference>
<evidence type="ECO:0000256" key="4">
    <source>
        <dbReference type="ARBA" id="ARBA00022801"/>
    </source>
</evidence>
<dbReference type="GO" id="GO:0000723">
    <property type="term" value="P:telomere maintenance"/>
    <property type="evidence" value="ECO:0007669"/>
    <property type="project" value="TreeGrafter"/>
</dbReference>
<dbReference type="Pfam" id="PF00570">
    <property type="entry name" value="HRDC"/>
    <property type="match status" value="1"/>
</dbReference>
<evidence type="ECO:0000256" key="1">
    <source>
        <dbReference type="ARBA" id="ARBA00001947"/>
    </source>
</evidence>
<evidence type="ECO:0000256" key="9">
    <source>
        <dbReference type="ARBA" id="ARBA00034617"/>
    </source>
</evidence>
<feature type="compositionally biased region" description="Basic and acidic residues" evidence="11">
    <location>
        <begin position="426"/>
        <end position="435"/>
    </location>
</feature>
<comment type="catalytic activity">
    <reaction evidence="9">
        <text>Couples ATP hydrolysis with the unwinding of duplex DNA by translocating in the 3'-5' direction.</text>
        <dbReference type="EC" id="5.6.2.4"/>
    </reaction>
</comment>
<comment type="similarity">
    <text evidence="2">Belongs to the helicase family. RecQ subfamily.</text>
</comment>
<dbReference type="Gene3D" id="3.40.50.300">
    <property type="entry name" value="P-loop containing nucleotide triphosphate hydrolases"/>
    <property type="match status" value="2"/>
</dbReference>
<dbReference type="FunFam" id="3.40.50.300:FF:000941">
    <property type="entry name" value="Werner syndrome RecQ like helicase"/>
    <property type="match status" value="1"/>
</dbReference>
<dbReference type="Pfam" id="PF00271">
    <property type="entry name" value="Helicase_C"/>
    <property type="match status" value="1"/>
</dbReference>
<evidence type="ECO:0000259" key="14">
    <source>
        <dbReference type="PROSITE" id="PS51194"/>
    </source>
</evidence>
<dbReference type="SUPFAM" id="SSF52540">
    <property type="entry name" value="P-loop containing nucleoside triphosphate hydrolases"/>
    <property type="match status" value="1"/>
</dbReference>
<dbReference type="GO" id="GO:0005737">
    <property type="term" value="C:cytoplasm"/>
    <property type="evidence" value="ECO:0007669"/>
    <property type="project" value="TreeGrafter"/>
</dbReference>
<dbReference type="SMART" id="SM00490">
    <property type="entry name" value="HELICc"/>
    <property type="match status" value="1"/>
</dbReference>
<dbReference type="InterPro" id="IPR036390">
    <property type="entry name" value="WH_DNA-bd_sf"/>
</dbReference>
<dbReference type="EC" id="5.6.2.4" evidence="10"/>
<dbReference type="PROSITE" id="PS51194">
    <property type="entry name" value="HELICASE_CTER"/>
    <property type="match status" value="1"/>
</dbReference>
<dbReference type="InterPro" id="IPR001650">
    <property type="entry name" value="Helicase_C-like"/>
</dbReference>
<evidence type="ECO:0000256" key="3">
    <source>
        <dbReference type="ARBA" id="ARBA00022741"/>
    </source>
</evidence>
<dbReference type="Pfam" id="PF00270">
    <property type="entry name" value="DEAD"/>
    <property type="match status" value="1"/>
</dbReference>
<dbReference type="FunFam" id="3.40.50.300:FF:001023">
    <property type="entry name" value="Werner syndrome RecQ like helicase"/>
    <property type="match status" value="1"/>
</dbReference>
<keyword evidence="4" id="KW-0378">Hydrolase</keyword>
<gene>
    <name evidence="15" type="primary">Wrn</name>
    <name evidence="15" type="ORF">RAMSUL_R07968</name>
</gene>
<keyword evidence="3" id="KW-0547">Nucleotide-binding</keyword>
<dbReference type="InterPro" id="IPR010997">
    <property type="entry name" value="HRDC-like_sf"/>
</dbReference>
<dbReference type="CDD" id="cd06141">
    <property type="entry name" value="WRN_exo"/>
    <property type="match status" value="1"/>
</dbReference>
<dbReference type="NCBIfam" id="TIGR00614">
    <property type="entry name" value="recQ_fam"/>
    <property type="match status" value="1"/>
</dbReference>
<dbReference type="PANTHER" id="PTHR13710">
    <property type="entry name" value="DNA HELICASE RECQ FAMILY MEMBER"/>
    <property type="match status" value="1"/>
</dbReference>
<dbReference type="GO" id="GO:0008408">
    <property type="term" value="F:3'-5' exonuclease activity"/>
    <property type="evidence" value="ECO:0007669"/>
    <property type="project" value="InterPro"/>
</dbReference>
<dbReference type="SMART" id="SM00956">
    <property type="entry name" value="RQC"/>
    <property type="match status" value="1"/>
</dbReference>
<evidence type="ECO:0000256" key="8">
    <source>
        <dbReference type="ARBA" id="ARBA00023235"/>
    </source>
</evidence>
<evidence type="ECO:0000256" key="7">
    <source>
        <dbReference type="ARBA" id="ARBA00023125"/>
    </source>
</evidence>
<organism evidence="15 16">
    <name type="scientific">Ramphastos sulfuratus</name>
    <dbReference type="NCBI Taxonomy" id="322582"/>
    <lineage>
        <taxon>Eukaryota</taxon>
        <taxon>Metazoa</taxon>
        <taxon>Chordata</taxon>
        <taxon>Craniata</taxon>
        <taxon>Vertebrata</taxon>
        <taxon>Euteleostomi</taxon>
        <taxon>Archelosauria</taxon>
        <taxon>Archosauria</taxon>
        <taxon>Dinosauria</taxon>
        <taxon>Saurischia</taxon>
        <taxon>Theropoda</taxon>
        <taxon>Coelurosauria</taxon>
        <taxon>Aves</taxon>
        <taxon>Neognathae</taxon>
        <taxon>Neoaves</taxon>
        <taxon>Telluraves</taxon>
        <taxon>Coraciimorphae</taxon>
        <taxon>Piciformes</taxon>
        <taxon>Ramphastidae</taxon>
        <taxon>Ramphastos</taxon>
    </lineage>
</organism>
<dbReference type="GO" id="GO:0006260">
    <property type="term" value="P:DNA replication"/>
    <property type="evidence" value="ECO:0007669"/>
    <property type="project" value="InterPro"/>
</dbReference>
<evidence type="ECO:0000256" key="10">
    <source>
        <dbReference type="ARBA" id="ARBA00034808"/>
    </source>
</evidence>
<proteinExistence type="inferred from homology"/>
<evidence type="ECO:0000313" key="16">
    <source>
        <dbReference type="Proteomes" id="UP000611227"/>
    </source>
</evidence>
<dbReference type="InterPro" id="IPR027417">
    <property type="entry name" value="P-loop_NTPase"/>
</dbReference>
<dbReference type="InterPro" id="IPR004589">
    <property type="entry name" value="DNA_helicase_ATP-dep_RecQ"/>
</dbReference>
<dbReference type="InterPro" id="IPR036397">
    <property type="entry name" value="RNaseH_sf"/>
</dbReference>
<dbReference type="GO" id="GO:0005524">
    <property type="term" value="F:ATP binding"/>
    <property type="evidence" value="ECO:0007669"/>
    <property type="project" value="UniProtKB-KW"/>
</dbReference>
<dbReference type="SMART" id="SM00341">
    <property type="entry name" value="HRDC"/>
    <property type="match status" value="1"/>
</dbReference>
<name>A0A852BT41_9PICI</name>